<name>A0ABV8H4A6_9FLAO</name>
<reference evidence="2" key="1">
    <citation type="journal article" date="2019" name="Int. J. Syst. Evol. Microbiol.">
        <title>The Global Catalogue of Microorganisms (GCM) 10K type strain sequencing project: providing services to taxonomists for standard genome sequencing and annotation.</title>
        <authorList>
            <consortium name="The Broad Institute Genomics Platform"/>
            <consortium name="The Broad Institute Genome Sequencing Center for Infectious Disease"/>
            <person name="Wu L."/>
            <person name="Ma J."/>
        </authorList>
    </citation>
    <scope>NUCLEOTIDE SEQUENCE [LARGE SCALE GENOMIC DNA]</scope>
    <source>
        <strain evidence="2">CECT 9128</strain>
    </source>
</reference>
<organism evidence="1 2">
    <name type="scientific">Zunongwangia endophytica</name>
    <dbReference type="NCBI Taxonomy" id="1808945"/>
    <lineage>
        <taxon>Bacteria</taxon>
        <taxon>Pseudomonadati</taxon>
        <taxon>Bacteroidota</taxon>
        <taxon>Flavobacteriia</taxon>
        <taxon>Flavobacteriales</taxon>
        <taxon>Flavobacteriaceae</taxon>
        <taxon>Zunongwangia</taxon>
    </lineage>
</organism>
<dbReference type="Proteomes" id="UP001595793">
    <property type="component" value="Unassembled WGS sequence"/>
</dbReference>
<sequence>MKAAKESSFNANLRGMSIPDCIHKIESKFDLTNEEISTLNQLKTTSISGVFLTEEGSFCGKSGEYFSENIEGNGKVCIKYFGDEPYPKFMILKKIYAEENMDLNHLYATLETSVQFFEEAKRASKRMFFKQLFSKHQKISQEALSRLNKKFNHSTKVGKSNAVCYSNQLLTLQRKGRDYVINHAISLENKILQIIRNDFDAKNHELSDIEKDLMFSILELRNIQRNEILK</sequence>
<keyword evidence="2" id="KW-1185">Reference proteome</keyword>
<comment type="caution">
    <text evidence="1">The sequence shown here is derived from an EMBL/GenBank/DDBJ whole genome shotgun (WGS) entry which is preliminary data.</text>
</comment>
<protein>
    <submittedName>
        <fullName evidence="1">Uncharacterized protein</fullName>
    </submittedName>
</protein>
<evidence type="ECO:0000313" key="2">
    <source>
        <dbReference type="Proteomes" id="UP001595793"/>
    </source>
</evidence>
<dbReference type="EMBL" id="JBHSAS010000006">
    <property type="protein sequence ID" value="MFC4026975.1"/>
    <property type="molecule type" value="Genomic_DNA"/>
</dbReference>
<gene>
    <name evidence="1" type="ORF">ACFOS1_06130</name>
</gene>
<dbReference type="RefSeq" id="WP_290235280.1">
    <property type="nucleotide sequence ID" value="NZ_JAUFPZ010000002.1"/>
</dbReference>
<accession>A0ABV8H4A6</accession>
<evidence type="ECO:0000313" key="1">
    <source>
        <dbReference type="EMBL" id="MFC4026975.1"/>
    </source>
</evidence>
<proteinExistence type="predicted"/>